<accession>A0ABP9HWS2</accession>
<dbReference type="EMBL" id="BAABHS010000022">
    <property type="protein sequence ID" value="GAA4979966.1"/>
    <property type="molecule type" value="Genomic_DNA"/>
</dbReference>
<protein>
    <recommendedName>
        <fullName evidence="2">PASTA domain-containing protein</fullName>
    </recommendedName>
</protein>
<evidence type="ECO:0000313" key="4">
    <source>
        <dbReference type="Proteomes" id="UP001500466"/>
    </source>
</evidence>
<dbReference type="Proteomes" id="UP001500466">
    <property type="component" value="Unassembled WGS sequence"/>
</dbReference>
<name>A0ABP9HWS2_9ACTN</name>
<dbReference type="SMART" id="SM00740">
    <property type="entry name" value="PASTA"/>
    <property type="match status" value="2"/>
</dbReference>
<dbReference type="Gene3D" id="3.30.10.20">
    <property type="match status" value="2"/>
</dbReference>
<proteinExistence type="predicted"/>
<feature type="region of interest" description="Disordered" evidence="1">
    <location>
        <begin position="105"/>
        <end position="189"/>
    </location>
</feature>
<gene>
    <name evidence="3" type="ORF">GCM10023205_55970</name>
</gene>
<reference evidence="4" key="1">
    <citation type="journal article" date="2019" name="Int. J. Syst. Evol. Microbiol.">
        <title>The Global Catalogue of Microorganisms (GCM) 10K type strain sequencing project: providing services to taxonomists for standard genome sequencing and annotation.</title>
        <authorList>
            <consortium name="The Broad Institute Genomics Platform"/>
            <consortium name="The Broad Institute Genome Sequencing Center for Infectious Disease"/>
            <person name="Wu L."/>
            <person name="Ma J."/>
        </authorList>
    </citation>
    <scope>NUCLEOTIDE SEQUENCE [LARGE SCALE GENOMIC DNA]</scope>
    <source>
        <strain evidence="4">JCM 17986</strain>
    </source>
</reference>
<dbReference type="InterPro" id="IPR005543">
    <property type="entry name" value="PASTA_dom"/>
</dbReference>
<feature type="domain" description="PASTA" evidence="2">
    <location>
        <begin position="179"/>
        <end position="247"/>
    </location>
</feature>
<dbReference type="Pfam" id="PF03793">
    <property type="entry name" value="PASTA"/>
    <property type="match status" value="1"/>
</dbReference>
<organism evidence="3 4">
    <name type="scientific">Yinghuangia aomiensis</name>
    <dbReference type="NCBI Taxonomy" id="676205"/>
    <lineage>
        <taxon>Bacteria</taxon>
        <taxon>Bacillati</taxon>
        <taxon>Actinomycetota</taxon>
        <taxon>Actinomycetes</taxon>
        <taxon>Kitasatosporales</taxon>
        <taxon>Streptomycetaceae</taxon>
        <taxon>Yinghuangia</taxon>
    </lineage>
</organism>
<dbReference type="PROSITE" id="PS51178">
    <property type="entry name" value="PASTA"/>
    <property type="match status" value="1"/>
</dbReference>
<feature type="compositionally biased region" description="Low complexity" evidence="1">
    <location>
        <begin position="111"/>
        <end position="135"/>
    </location>
</feature>
<evidence type="ECO:0000259" key="2">
    <source>
        <dbReference type="PROSITE" id="PS51178"/>
    </source>
</evidence>
<dbReference type="CDD" id="cd06577">
    <property type="entry name" value="PASTA_pknB"/>
    <property type="match status" value="2"/>
</dbReference>
<feature type="compositionally biased region" description="Low complexity" evidence="1">
    <location>
        <begin position="156"/>
        <end position="185"/>
    </location>
</feature>
<comment type="caution">
    <text evidence="3">The sequence shown here is derived from an EMBL/GenBank/DDBJ whole genome shotgun (WGS) entry which is preliminary data.</text>
</comment>
<evidence type="ECO:0000256" key="1">
    <source>
        <dbReference type="SAM" id="MobiDB-lite"/>
    </source>
</evidence>
<evidence type="ECO:0000313" key="3">
    <source>
        <dbReference type="EMBL" id="GAA4979966.1"/>
    </source>
</evidence>
<keyword evidence="4" id="KW-1185">Reference proteome</keyword>
<sequence>MDSRAGRRTTPEWAPSGSITAHQQPLPRIPANSSDVGRSARYVADPTANPLAHRGYSSRSRLVPAVPTTAAVPLPPARRRAAPMSVATLAGAALAMVVLVGCGGGGGGGAKPAAQGSAVPATAASPSAPVSAEAPTPDPSAAGVTTQTGTAPPRVSPSAAKATPTPSSAHPSAASAPARPPQDAATTVPNVGGIAYADAAARLTSAGLTAARVDEVSSRPAGTVLRSNPPSGTSVAKGTRVTVTVAKADDTTTTVPAIKDMYPKEARAAVQAAGLAFDPTWVRNADDATYSHCRMWEFTPAAGTVVKKGTMVDVTRVYGCG</sequence>
<feature type="region of interest" description="Disordered" evidence="1">
    <location>
        <begin position="1"/>
        <end position="56"/>
    </location>
</feature>